<dbReference type="SUPFAM" id="SSF49464">
    <property type="entry name" value="Carboxypeptidase regulatory domain-like"/>
    <property type="match status" value="1"/>
</dbReference>
<dbReference type="GO" id="GO:0015344">
    <property type="term" value="F:siderophore uptake transmembrane transporter activity"/>
    <property type="evidence" value="ECO:0007669"/>
    <property type="project" value="TreeGrafter"/>
</dbReference>
<dbReference type="GO" id="GO:0009279">
    <property type="term" value="C:cell outer membrane"/>
    <property type="evidence" value="ECO:0007669"/>
    <property type="project" value="UniProtKB-SubCell"/>
</dbReference>
<keyword evidence="7 10" id="KW-0472">Membrane</keyword>
<evidence type="ECO:0000256" key="10">
    <source>
        <dbReference type="PROSITE-ProRule" id="PRU01360"/>
    </source>
</evidence>
<dbReference type="InterPro" id="IPR012910">
    <property type="entry name" value="Plug_dom"/>
</dbReference>
<dbReference type="PANTHER" id="PTHR30069:SF29">
    <property type="entry name" value="HEMOGLOBIN AND HEMOGLOBIN-HAPTOGLOBIN-BINDING PROTEIN 1-RELATED"/>
    <property type="match status" value="1"/>
</dbReference>
<evidence type="ECO:0000259" key="14">
    <source>
        <dbReference type="Pfam" id="PF07715"/>
    </source>
</evidence>
<dbReference type="GO" id="GO:0044718">
    <property type="term" value="P:siderophore transmembrane transport"/>
    <property type="evidence" value="ECO:0007669"/>
    <property type="project" value="TreeGrafter"/>
</dbReference>
<dbReference type="Gene3D" id="2.40.170.20">
    <property type="entry name" value="TonB-dependent receptor, beta-barrel domain"/>
    <property type="match status" value="1"/>
</dbReference>
<dbReference type="Pfam" id="PF07715">
    <property type="entry name" value="Plug"/>
    <property type="match status" value="1"/>
</dbReference>
<evidence type="ECO:0000256" key="6">
    <source>
        <dbReference type="ARBA" id="ARBA00023077"/>
    </source>
</evidence>
<evidence type="ECO:0000256" key="4">
    <source>
        <dbReference type="ARBA" id="ARBA00022692"/>
    </source>
</evidence>
<keyword evidence="3 10" id="KW-1134">Transmembrane beta strand</keyword>
<keyword evidence="16" id="KW-1185">Reference proteome</keyword>
<evidence type="ECO:0000256" key="11">
    <source>
        <dbReference type="RuleBase" id="RU003357"/>
    </source>
</evidence>
<evidence type="ECO:0000256" key="1">
    <source>
        <dbReference type="ARBA" id="ARBA00004571"/>
    </source>
</evidence>
<feature type="signal peptide" evidence="12">
    <location>
        <begin position="1"/>
        <end position="24"/>
    </location>
</feature>
<name>A0A1H7GUD0_9BACT</name>
<dbReference type="SUPFAM" id="SSF56935">
    <property type="entry name" value="Porins"/>
    <property type="match status" value="1"/>
</dbReference>
<keyword evidence="5 12" id="KW-0732">Signal</keyword>
<gene>
    <name evidence="15" type="ORF">SAMN04488505_101130</name>
</gene>
<keyword evidence="6 11" id="KW-0798">TonB box</keyword>
<evidence type="ECO:0000256" key="8">
    <source>
        <dbReference type="ARBA" id="ARBA00023170"/>
    </source>
</evidence>
<dbReference type="Pfam" id="PF13715">
    <property type="entry name" value="CarbopepD_reg_2"/>
    <property type="match status" value="1"/>
</dbReference>
<organism evidence="15 16">
    <name type="scientific">Chitinophaga rupis</name>
    <dbReference type="NCBI Taxonomy" id="573321"/>
    <lineage>
        <taxon>Bacteria</taxon>
        <taxon>Pseudomonadati</taxon>
        <taxon>Bacteroidota</taxon>
        <taxon>Chitinophagia</taxon>
        <taxon>Chitinophagales</taxon>
        <taxon>Chitinophagaceae</taxon>
        <taxon>Chitinophaga</taxon>
    </lineage>
</organism>
<proteinExistence type="inferred from homology"/>
<feature type="chain" id="PRO_5011547969" evidence="12">
    <location>
        <begin position="25"/>
        <end position="1004"/>
    </location>
</feature>
<dbReference type="RefSeq" id="WP_089906232.1">
    <property type="nucleotide sequence ID" value="NZ_FOBB01000001.1"/>
</dbReference>
<dbReference type="Pfam" id="PF00593">
    <property type="entry name" value="TonB_dep_Rec_b-barrel"/>
    <property type="match status" value="1"/>
</dbReference>
<evidence type="ECO:0000256" key="3">
    <source>
        <dbReference type="ARBA" id="ARBA00022452"/>
    </source>
</evidence>
<dbReference type="InterPro" id="IPR039426">
    <property type="entry name" value="TonB-dep_rcpt-like"/>
</dbReference>
<accession>A0A1H7GUD0</accession>
<dbReference type="PANTHER" id="PTHR30069">
    <property type="entry name" value="TONB-DEPENDENT OUTER MEMBRANE RECEPTOR"/>
    <property type="match status" value="1"/>
</dbReference>
<dbReference type="PROSITE" id="PS52016">
    <property type="entry name" value="TONB_DEPENDENT_REC_3"/>
    <property type="match status" value="1"/>
</dbReference>
<dbReference type="EMBL" id="FOBB01000001">
    <property type="protein sequence ID" value="SEK40240.1"/>
    <property type="molecule type" value="Genomic_DNA"/>
</dbReference>
<keyword evidence="4 10" id="KW-0812">Transmembrane</keyword>
<evidence type="ECO:0000313" key="16">
    <source>
        <dbReference type="Proteomes" id="UP000198984"/>
    </source>
</evidence>
<dbReference type="InterPro" id="IPR037066">
    <property type="entry name" value="Plug_dom_sf"/>
</dbReference>
<evidence type="ECO:0000256" key="5">
    <source>
        <dbReference type="ARBA" id="ARBA00022729"/>
    </source>
</evidence>
<dbReference type="STRING" id="573321.SAMN04488505_101130"/>
<feature type="domain" description="TonB-dependent receptor plug" evidence="14">
    <location>
        <begin position="121"/>
        <end position="228"/>
    </location>
</feature>
<feature type="domain" description="TonB-dependent receptor-like beta-barrel" evidence="13">
    <location>
        <begin position="473"/>
        <end position="953"/>
    </location>
</feature>
<evidence type="ECO:0000256" key="9">
    <source>
        <dbReference type="ARBA" id="ARBA00023237"/>
    </source>
</evidence>
<dbReference type="NCBIfam" id="TIGR04057">
    <property type="entry name" value="SusC_RagA_signa"/>
    <property type="match status" value="1"/>
</dbReference>
<dbReference type="InterPro" id="IPR036942">
    <property type="entry name" value="Beta-barrel_TonB_sf"/>
</dbReference>
<evidence type="ECO:0000256" key="7">
    <source>
        <dbReference type="ARBA" id="ARBA00023136"/>
    </source>
</evidence>
<evidence type="ECO:0000256" key="2">
    <source>
        <dbReference type="ARBA" id="ARBA00022448"/>
    </source>
</evidence>
<evidence type="ECO:0000259" key="13">
    <source>
        <dbReference type="Pfam" id="PF00593"/>
    </source>
</evidence>
<dbReference type="InterPro" id="IPR023996">
    <property type="entry name" value="TonB-dep_OMP_SusC/RagA"/>
</dbReference>
<dbReference type="Gene3D" id="2.170.130.10">
    <property type="entry name" value="TonB-dependent receptor, plug domain"/>
    <property type="match status" value="1"/>
</dbReference>
<dbReference type="OrthoDB" id="9768177at2"/>
<keyword evidence="8" id="KW-0675">Receptor</keyword>
<keyword evidence="2 10" id="KW-0813">Transport</keyword>
<evidence type="ECO:0000256" key="12">
    <source>
        <dbReference type="SAM" id="SignalP"/>
    </source>
</evidence>
<sequence length="1004" mass="110363">MFKKILRVLSAFALLFAFAYPAAAQNRVLEGKVIDSTTATPLPGVTIRIKGTSSGTTTDATGSFRLTLTAGADELIFSSINYATQTIPVTNQNNLLVKLALSSQQLEGVEVVSVGYGTLNKREVSSAITHVSAKDLKTVAANNPLMSLQGKVAGLTISNTSTADPNSSPSIQLRGVSSRSAGLGPLYVINGVPGGNIDNINQNDIESIDVLKGGAASAIYGTRGGNGVIIITTKKGSGESKLVYNGYVTMDRLTMVPDVLSPDEFRQYRINASTPRGFEFGGNTDWMKSVTHQEAYAQKHTLQISGGTANDNYFASADYRNANGIDLRAYKKEYGARFNLNHTSKSDVYTVSLNVAPRYMHTSNSDQGNFNNAITLNPTIPIYDSTGKYNFINTGFFSNNPVENARLIRSEAQIKELDMSGSLKVNLMKNLYSTVTVSTIKSSYKNLNFRPSTLTTIVHSGQVTKTNEASQEQIDNDQRNIEWTINYALNIKRNHVKVLGGYSYSYFNYQQFRAHNFDFPFDAFLWNNLGSGTWNGGDKGNGQDAVSSTQNDSRLASFYGRVNYDFDNKYILTASLRHEGSSKFGAANKWGNFPAVSVAWRISDEDFLQDKVSWLNDLKLRADYGITGNQDFDSYKSLILYGGYGYFAFNGQTYQVYGPSQNVNPNLGWEKAINFNAGIDFEIFDSRISGSLNYYVRTNKDLLANYRVPLPPNPQTETFANVGTMKNSGIELQLSAAVIRRKEFGYNLSFAAAYNNNKFVSFSNKLYHGDPYRDMAGLPAPGSPGTIQRLQEGRRIGDFYMLKSAGVDENGSLLVYKKDGTIVPANQANADDKQFVGNGLPKITGSLGNVFTYKNWDLNIFLRGNFGYKLFNMQAFYLGTPATQTDANTLKSAYDPKSKYSKLTNPATTALASDYFLESGSFVKIDNITLGYNYSVNSKYLQAIRIYGAVSNLHTFTSFTGGDPDLYPVNDITPGVQGNPRTNIYNMNFYPATIQILAGIQATF</sequence>
<dbReference type="Proteomes" id="UP000198984">
    <property type="component" value="Unassembled WGS sequence"/>
</dbReference>
<dbReference type="AlphaFoldDB" id="A0A1H7GUD0"/>
<dbReference type="InterPro" id="IPR008969">
    <property type="entry name" value="CarboxyPept-like_regulatory"/>
</dbReference>
<keyword evidence="9 10" id="KW-0998">Cell outer membrane</keyword>
<comment type="similarity">
    <text evidence="10 11">Belongs to the TonB-dependent receptor family.</text>
</comment>
<comment type="subcellular location">
    <subcellularLocation>
        <location evidence="1 10">Cell outer membrane</location>
        <topology evidence="1 10">Multi-pass membrane protein</topology>
    </subcellularLocation>
</comment>
<evidence type="ECO:0000313" key="15">
    <source>
        <dbReference type="EMBL" id="SEK40240.1"/>
    </source>
</evidence>
<protein>
    <submittedName>
        <fullName evidence="15">TonB-linked outer membrane protein, SusC/RagA family</fullName>
    </submittedName>
</protein>
<reference evidence="15 16" key="1">
    <citation type="submission" date="2016-10" db="EMBL/GenBank/DDBJ databases">
        <authorList>
            <person name="de Groot N.N."/>
        </authorList>
    </citation>
    <scope>NUCLEOTIDE SEQUENCE [LARGE SCALE GENOMIC DNA]</scope>
    <source>
        <strain evidence="15 16">DSM 21039</strain>
    </source>
</reference>
<dbReference type="InterPro" id="IPR000531">
    <property type="entry name" value="Beta-barrel_TonB"/>
</dbReference>
<dbReference type="Gene3D" id="2.60.40.1120">
    <property type="entry name" value="Carboxypeptidase-like, regulatory domain"/>
    <property type="match status" value="1"/>
</dbReference>
<dbReference type="NCBIfam" id="TIGR04056">
    <property type="entry name" value="OMP_RagA_SusC"/>
    <property type="match status" value="1"/>
</dbReference>
<dbReference type="InterPro" id="IPR023997">
    <property type="entry name" value="TonB-dep_OMP_SusC/RagA_CS"/>
</dbReference>